<comment type="caution">
    <text evidence="2">The sequence shown here is derived from an EMBL/GenBank/DDBJ whole genome shotgun (WGS) entry which is preliminary data.</text>
</comment>
<name>A0A5M6D330_9BACT</name>
<evidence type="ECO:0000313" key="2">
    <source>
        <dbReference type="EMBL" id="KAA5541927.1"/>
    </source>
</evidence>
<proteinExistence type="predicted"/>
<keyword evidence="3" id="KW-1185">Reference proteome</keyword>
<protein>
    <submittedName>
        <fullName evidence="2">Uncharacterized protein</fullName>
    </submittedName>
</protein>
<gene>
    <name evidence="2" type="ORF">FYK55_17175</name>
</gene>
<reference evidence="2 3" key="1">
    <citation type="submission" date="2019-08" db="EMBL/GenBank/DDBJ databases">
        <authorList>
            <person name="Dhanesh K."/>
            <person name="Kumar G."/>
            <person name="Sasikala C."/>
            <person name="Venkata Ramana C."/>
        </authorList>
    </citation>
    <scope>NUCLEOTIDE SEQUENCE [LARGE SCALE GENOMIC DNA]</scope>
    <source>
        <strain evidence="2 3">JC645</strain>
    </source>
</reference>
<organism evidence="2 3">
    <name type="scientific">Roseiconus nitratireducens</name>
    <dbReference type="NCBI Taxonomy" id="2605748"/>
    <lineage>
        <taxon>Bacteria</taxon>
        <taxon>Pseudomonadati</taxon>
        <taxon>Planctomycetota</taxon>
        <taxon>Planctomycetia</taxon>
        <taxon>Pirellulales</taxon>
        <taxon>Pirellulaceae</taxon>
        <taxon>Roseiconus</taxon>
    </lineage>
</organism>
<dbReference type="EMBL" id="VWOX01000009">
    <property type="protein sequence ID" value="KAA5541927.1"/>
    <property type="molecule type" value="Genomic_DNA"/>
</dbReference>
<feature type="chain" id="PRO_5024436985" evidence="1">
    <location>
        <begin position="38"/>
        <end position="190"/>
    </location>
</feature>
<evidence type="ECO:0000313" key="3">
    <source>
        <dbReference type="Proteomes" id="UP000324479"/>
    </source>
</evidence>
<dbReference type="RefSeq" id="WP_161604583.1">
    <property type="nucleotide sequence ID" value="NZ_VWOX01000009.1"/>
</dbReference>
<dbReference type="Proteomes" id="UP000324479">
    <property type="component" value="Unassembled WGS sequence"/>
</dbReference>
<accession>A0A5M6D330</accession>
<evidence type="ECO:0000256" key="1">
    <source>
        <dbReference type="SAM" id="SignalP"/>
    </source>
</evidence>
<keyword evidence="1" id="KW-0732">Signal</keyword>
<feature type="signal peptide" evidence="1">
    <location>
        <begin position="1"/>
        <end position="37"/>
    </location>
</feature>
<sequence length="190" mass="21453">MIIRGDRVIANVIRTRKLALRTFYSILLSCSALLSNAASPAEFETEDQLVSEIVRGFQEASAADTDVRHVVQNALNSKRAVVFVHVDWGMTHIWHTRFAEFLVQYQKRNPNGRLHFHYADCTAVSSDYAPLREIPGWMKLVDEAGTAMIHANGEIAWIENGRVLHVQRISDFRNASRLVAFTMELMPGDG</sequence>
<dbReference type="AlphaFoldDB" id="A0A5M6D330"/>